<protein>
    <recommendedName>
        <fullName evidence="6">RNA methyltransferase</fullName>
        <ecNumber evidence="6">2.1.1.-</ecNumber>
    </recommendedName>
</protein>
<evidence type="ECO:0000313" key="9">
    <source>
        <dbReference type="Proteomes" id="UP000887013"/>
    </source>
</evidence>
<dbReference type="Gene3D" id="3.40.50.150">
    <property type="entry name" value="Vaccinia Virus protein VP39"/>
    <property type="match status" value="1"/>
</dbReference>
<dbReference type="GO" id="GO:0017069">
    <property type="term" value="F:snRNA binding"/>
    <property type="evidence" value="ECO:0007669"/>
    <property type="project" value="TreeGrafter"/>
</dbReference>
<dbReference type="AlphaFoldDB" id="A0A8X6TAD1"/>
<feature type="domain" description="Bin3-type SAM" evidence="7">
    <location>
        <begin position="1"/>
        <end position="129"/>
    </location>
</feature>
<dbReference type="GO" id="GO:0040031">
    <property type="term" value="P:snRNA modification"/>
    <property type="evidence" value="ECO:0007669"/>
    <property type="project" value="TreeGrafter"/>
</dbReference>
<name>A0A8X6TAD1_NEPPI</name>
<evidence type="ECO:0000256" key="4">
    <source>
        <dbReference type="ARBA" id="ARBA00022691"/>
    </source>
</evidence>
<keyword evidence="3 6" id="KW-0808">Transferase</keyword>
<reference evidence="8" key="1">
    <citation type="submission" date="2020-08" db="EMBL/GenBank/DDBJ databases">
        <title>Multicomponent nature underlies the extraordinary mechanical properties of spider dragline silk.</title>
        <authorList>
            <person name="Kono N."/>
            <person name="Nakamura H."/>
            <person name="Mori M."/>
            <person name="Yoshida Y."/>
            <person name="Ohtoshi R."/>
            <person name="Malay A.D."/>
            <person name="Moran D.A.P."/>
            <person name="Tomita M."/>
            <person name="Numata K."/>
            <person name="Arakawa K."/>
        </authorList>
    </citation>
    <scope>NUCLEOTIDE SEQUENCE</scope>
</reference>
<dbReference type="Pfam" id="PF06859">
    <property type="entry name" value="Bin3"/>
    <property type="match status" value="1"/>
</dbReference>
<comment type="similarity">
    <text evidence="1 6">Belongs to the methyltransferase superfamily.</text>
</comment>
<gene>
    <name evidence="8" type="primary">bin3</name>
    <name evidence="8" type="ORF">NPIL_168691</name>
</gene>
<proteinExistence type="inferred from homology"/>
<evidence type="ECO:0000256" key="2">
    <source>
        <dbReference type="ARBA" id="ARBA00022603"/>
    </source>
</evidence>
<evidence type="ECO:0000259" key="7">
    <source>
        <dbReference type="PROSITE" id="PS51515"/>
    </source>
</evidence>
<accession>A0A8X6TAD1</accession>
<keyword evidence="2 6" id="KW-0489">Methyltransferase</keyword>
<dbReference type="GO" id="GO:0032259">
    <property type="term" value="P:methylation"/>
    <property type="evidence" value="ECO:0007669"/>
    <property type="project" value="UniProtKB-KW"/>
</dbReference>
<dbReference type="EC" id="2.1.1.-" evidence="6"/>
<keyword evidence="4 5" id="KW-0949">S-adenosyl-L-methionine</keyword>
<dbReference type="PANTHER" id="PTHR12315:SF0">
    <property type="entry name" value="7SK SNRNA METHYLPHOSPHATE CAPPING ENZYME"/>
    <property type="match status" value="1"/>
</dbReference>
<comment type="caution">
    <text evidence="8">The sequence shown here is derived from an EMBL/GenBank/DDBJ whole genome shotgun (WGS) entry which is preliminary data.</text>
</comment>
<dbReference type="PROSITE" id="PS51515">
    <property type="entry name" value="BIN3_SAM"/>
    <property type="match status" value="1"/>
</dbReference>
<dbReference type="GO" id="GO:0008173">
    <property type="term" value="F:RNA methyltransferase activity"/>
    <property type="evidence" value="ECO:0007669"/>
    <property type="project" value="UniProtKB-UniRule"/>
</dbReference>
<organism evidence="8 9">
    <name type="scientific">Nephila pilipes</name>
    <name type="common">Giant wood spider</name>
    <name type="synonym">Nephila maculata</name>
    <dbReference type="NCBI Taxonomy" id="299642"/>
    <lineage>
        <taxon>Eukaryota</taxon>
        <taxon>Metazoa</taxon>
        <taxon>Ecdysozoa</taxon>
        <taxon>Arthropoda</taxon>
        <taxon>Chelicerata</taxon>
        <taxon>Arachnida</taxon>
        <taxon>Araneae</taxon>
        <taxon>Araneomorphae</taxon>
        <taxon>Entelegynae</taxon>
        <taxon>Araneoidea</taxon>
        <taxon>Nephilidae</taxon>
        <taxon>Nephila</taxon>
    </lineage>
</organism>
<sequence length="129" mass="15064">MIFEANYVPASEDYLETQKPEFDTILCLRVTKWIHLNFGDEGIKMAFKRMFAQLRNGGHLILEFQPWFTYSTSKRITSQHALSLNILKTTEAEYMARAAYYCHYVVINIAAGWHIKDTSILRIRILSKV</sequence>
<dbReference type="OrthoDB" id="10017101at2759"/>
<evidence type="ECO:0000256" key="6">
    <source>
        <dbReference type="RuleBase" id="RU367087"/>
    </source>
</evidence>
<evidence type="ECO:0000256" key="1">
    <source>
        <dbReference type="ARBA" id="ARBA00008361"/>
    </source>
</evidence>
<dbReference type="InterPro" id="IPR039772">
    <property type="entry name" value="Bin3-like"/>
</dbReference>
<evidence type="ECO:0000256" key="3">
    <source>
        <dbReference type="ARBA" id="ARBA00022679"/>
    </source>
</evidence>
<evidence type="ECO:0000313" key="8">
    <source>
        <dbReference type="EMBL" id="GFS92758.1"/>
    </source>
</evidence>
<dbReference type="Proteomes" id="UP000887013">
    <property type="component" value="Unassembled WGS sequence"/>
</dbReference>
<dbReference type="InterPro" id="IPR024160">
    <property type="entry name" value="BIN3_SAM-bd_dom"/>
</dbReference>
<keyword evidence="9" id="KW-1185">Reference proteome</keyword>
<dbReference type="SUPFAM" id="SSF53335">
    <property type="entry name" value="S-adenosyl-L-methionine-dependent methyltransferases"/>
    <property type="match status" value="1"/>
</dbReference>
<dbReference type="GO" id="GO:0008171">
    <property type="term" value="F:O-methyltransferase activity"/>
    <property type="evidence" value="ECO:0007669"/>
    <property type="project" value="UniProtKB-UniRule"/>
</dbReference>
<dbReference type="InterPro" id="IPR029063">
    <property type="entry name" value="SAM-dependent_MTases_sf"/>
</dbReference>
<dbReference type="EMBL" id="BMAW01053751">
    <property type="protein sequence ID" value="GFS92758.1"/>
    <property type="molecule type" value="Genomic_DNA"/>
</dbReference>
<dbReference type="InterPro" id="IPR010675">
    <property type="entry name" value="Bin3_C"/>
</dbReference>
<dbReference type="PANTHER" id="PTHR12315">
    <property type="entry name" value="BICOID-INTERACTING PROTEIN RELATED"/>
    <property type="match status" value="1"/>
</dbReference>
<evidence type="ECO:0000256" key="5">
    <source>
        <dbReference type="PROSITE-ProRule" id="PRU00848"/>
    </source>
</evidence>